<evidence type="ECO:0000313" key="4">
    <source>
        <dbReference type="EMBL" id="PHJ23358.1"/>
    </source>
</evidence>
<feature type="region of interest" description="Disordered" evidence="2">
    <location>
        <begin position="1"/>
        <end position="52"/>
    </location>
</feature>
<organism evidence="4 5">
    <name type="scientific">Cystoisospora suis</name>
    <dbReference type="NCBI Taxonomy" id="483139"/>
    <lineage>
        <taxon>Eukaryota</taxon>
        <taxon>Sar</taxon>
        <taxon>Alveolata</taxon>
        <taxon>Apicomplexa</taxon>
        <taxon>Conoidasida</taxon>
        <taxon>Coccidia</taxon>
        <taxon>Eucoccidiorida</taxon>
        <taxon>Eimeriorina</taxon>
        <taxon>Sarcocystidae</taxon>
        <taxon>Cystoisospora</taxon>
    </lineage>
</organism>
<evidence type="ECO:0000256" key="2">
    <source>
        <dbReference type="SAM" id="MobiDB-lite"/>
    </source>
</evidence>
<keyword evidence="5" id="KW-1185">Reference proteome</keyword>
<proteinExistence type="inferred from homology"/>
<dbReference type="Proteomes" id="UP000221165">
    <property type="component" value="Unassembled WGS sequence"/>
</dbReference>
<feature type="domain" description="Tim10-like" evidence="3">
    <location>
        <begin position="57"/>
        <end position="115"/>
    </location>
</feature>
<comment type="caution">
    <text evidence="4">The sequence shown here is derived from an EMBL/GenBank/DDBJ whole genome shotgun (WGS) entry which is preliminary data.</text>
</comment>
<keyword evidence="1" id="KW-1015">Disulfide bond</keyword>
<dbReference type="SUPFAM" id="SSF144122">
    <property type="entry name" value="Tim10-like"/>
    <property type="match status" value="1"/>
</dbReference>
<gene>
    <name evidence="4" type="ORF">CSUI_002793</name>
</gene>
<dbReference type="OrthoDB" id="7813104at2759"/>
<keyword evidence="1" id="KW-0143">Chaperone</keyword>
<accession>A0A2C6L6Q1</accession>
<comment type="subunit">
    <text evidence="1">Heterohexamer.</text>
</comment>
<keyword evidence="1" id="KW-0496">Mitochondrion</keyword>
<comment type="domain">
    <text evidence="1">The twin CX3C motif contains 4 conserved Cys residues that form 2 disulfide bonds in the mitochondrial intermembrane space.</text>
</comment>
<feature type="compositionally biased region" description="Low complexity" evidence="2">
    <location>
        <begin position="9"/>
        <end position="38"/>
    </location>
</feature>
<dbReference type="VEuPathDB" id="ToxoDB:CSUI_002793"/>
<dbReference type="RefSeq" id="XP_067925034.1">
    <property type="nucleotide sequence ID" value="XM_068062992.1"/>
</dbReference>
<feature type="compositionally biased region" description="Gly residues" evidence="2">
    <location>
        <begin position="39"/>
        <end position="50"/>
    </location>
</feature>
<dbReference type="GO" id="GO:0005743">
    <property type="term" value="C:mitochondrial inner membrane"/>
    <property type="evidence" value="ECO:0007669"/>
    <property type="project" value="UniProtKB-SubCell"/>
</dbReference>
<dbReference type="AlphaFoldDB" id="A0A2C6L6Q1"/>
<keyword evidence="1" id="KW-0811">Translocation</keyword>
<comment type="function">
    <text evidence="1">Mitochondrial intermembrane chaperone that participates in the import and insertion of some multi-pass transmembrane proteins into the mitochondrial inner membrane. Also required for the transfer of beta-barrel precursors from the TOM complex to the sorting and assembly machinery (SAM complex) of the outer membrane. Acts as a chaperone-like protein that protects the hydrophobic precursors from aggregation and guide them through the mitochondrial intermembrane space.</text>
</comment>
<evidence type="ECO:0000313" key="5">
    <source>
        <dbReference type="Proteomes" id="UP000221165"/>
    </source>
</evidence>
<dbReference type="GO" id="GO:0015031">
    <property type="term" value="P:protein transport"/>
    <property type="evidence" value="ECO:0007669"/>
    <property type="project" value="UniProtKB-KW"/>
</dbReference>
<evidence type="ECO:0000256" key="1">
    <source>
        <dbReference type="RuleBase" id="RU367043"/>
    </source>
</evidence>
<dbReference type="InterPro" id="IPR035427">
    <property type="entry name" value="Tim10-like_dom_sf"/>
</dbReference>
<dbReference type="Gene3D" id="1.10.287.810">
    <property type="entry name" value="Mitochondrial import inner membrane translocase subunit tim13 like domains"/>
    <property type="match status" value="1"/>
</dbReference>
<dbReference type="EMBL" id="MIGC01001171">
    <property type="protein sequence ID" value="PHJ23358.1"/>
    <property type="molecule type" value="Genomic_DNA"/>
</dbReference>
<comment type="subcellular location">
    <subcellularLocation>
        <location evidence="1">Mitochondrion inner membrane</location>
        <topology evidence="1">Peripheral membrane protein</topology>
        <orientation evidence="1">Intermembrane side</orientation>
    </subcellularLocation>
</comment>
<keyword evidence="1" id="KW-0472">Membrane</keyword>
<keyword evidence="1" id="KW-0999">Mitochondrion inner membrane</keyword>
<comment type="similarity">
    <text evidence="1">Belongs to the small Tim family.</text>
</comment>
<dbReference type="InterPro" id="IPR004217">
    <property type="entry name" value="Tim10-like"/>
</dbReference>
<sequence length="128" mass="13495">MFFGGGSDSGNSSSGSSGSTSFLDSGSNGGRELSSSSSLGGGERGEGGSVGPAEAQQLVKLMLLQALNQQVHKTCFKKCFPSGKFYSELSKSDHLCLAKCMDRMYEANEIVHQATAEMRQNFPPSSQL</sequence>
<keyword evidence="1" id="KW-0653">Protein transport</keyword>
<dbReference type="Pfam" id="PF02953">
    <property type="entry name" value="zf-Tim10_DDP"/>
    <property type="match status" value="1"/>
</dbReference>
<dbReference type="GeneID" id="94426203"/>
<evidence type="ECO:0000259" key="3">
    <source>
        <dbReference type="Pfam" id="PF02953"/>
    </source>
</evidence>
<protein>
    <recommendedName>
        <fullName evidence="1">Mitochondrial import inner membrane translocase subunit</fullName>
    </recommendedName>
</protein>
<reference evidence="4 5" key="1">
    <citation type="journal article" date="2017" name="Int. J. Parasitol.">
        <title>The genome of the protozoan parasite Cystoisospora suis and a reverse vaccinology approach to identify vaccine candidates.</title>
        <authorList>
            <person name="Palmieri N."/>
            <person name="Shrestha A."/>
            <person name="Ruttkowski B."/>
            <person name="Beck T."/>
            <person name="Vogl C."/>
            <person name="Tomley F."/>
            <person name="Blake D.P."/>
            <person name="Joachim A."/>
        </authorList>
    </citation>
    <scope>NUCLEOTIDE SEQUENCE [LARGE SCALE GENOMIC DNA]</scope>
    <source>
        <strain evidence="4 5">Wien I</strain>
    </source>
</reference>
<keyword evidence="1" id="KW-0813">Transport</keyword>
<name>A0A2C6L6Q1_9APIC</name>